<protein>
    <submittedName>
        <fullName evidence="2">M48 family metallopeptidase</fullName>
    </submittedName>
</protein>
<dbReference type="RefSeq" id="WP_127007162.1">
    <property type="nucleotide sequence ID" value="NZ_CAUENZ010000008.1"/>
</dbReference>
<proteinExistence type="predicted"/>
<accession>A0A833CAX1</accession>
<comment type="caution">
    <text evidence="2">The sequence shown here is derived from an EMBL/GenBank/DDBJ whole genome shotgun (WGS) entry which is preliminary data.</text>
</comment>
<dbReference type="CDD" id="cd07344">
    <property type="entry name" value="M48_yhfN_like"/>
    <property type="match status" value="1"/>
</dbReference>
<dbReference type="InterPro" id="IPR002725">
    <property type="entry name" value="YgjP-like_metallopeptidase"/>
</dbReference>
<evidence type="ECO:0000313" key="3">
    <source>
        <dbReference type="Proteomes" id="UP000434554"/>
    </source>
</evidence>
<reference evidence="2 3" key="1">
    <citation type="submission" date="2019-09" db="EMBL/GenBank/DDBJ databases">
        <title>Draft genome sequence of 3 type strains from the CCUG.</title>
        <authorList>
            <person name="Pineiro-Iglesias B."/>
            <person name="Tunovic T."/>
            <person name="Unosson C."/>
            <person name="Inganas E."/>
            <person name="Ohlen M."/>
            <person name="Cardew S."/>
            <person name="Jensie-Markopoulos S."/>
            <person name="Salva-Serra F."/>
            <person name="Jaen-Luchoro D."/>
            <person name="Karlsson R."/>
            <person name="Svensson-Stadler L."/>
            <person name="Chun J."/>
            <person name="Moore E."/>
        </authorList>
    </citation>
    <scope>NUCLEOTIDE SEQUENCE [LARGE SCALE GENOMIC DNA]</scope>
    <source>
        <strain evidence="2 3">CCUG 65427</strain>
    </source>
</reference>
<dbReference type="EMBL" id="WBKH01000005">
    <property type="protein sequence ID" value="KAB1478548.1"/>
    <property type="molecule type" value="Genomic_DNA"/>
</dbReference>
<feature type="domain" description="YgjP-like metallopeptidase" evidence="1">
    <location>
        <begin position="36"/>
        <end position="256"/>
    </location>
</feature>
<sequence length="262" mass="31227">MSWWQRRSSRKTQSKTYELRIAGELIPYTVTWKAVKNMNLRVMPDGTVKVSAPWRMPAQSVTQFVSEHESFIDKARQRFKDHRANQAKVVSYRYETGELFPILGYEARLEVAEIEANHAPYVSWSESEPAVLYMFVKPHSTVAERAALLEKFWEGLVEDVVKSMRDRIYHRYIEAGYDVPYPKLRIREVKTRWGSCSLRTERIMINQKLLIGPHLFLEYVMIHEFAHFIQPNHSSRFWQVVAEFMPQWQTVRRELTYYFRGR</sequence>
<dbReference type="AlphaFoldDB" id="A0A833CAX1"/>
<dbReference type="Proteomes" id="UP000434554">
    <property type="component" value="Unassembled WGS sequence"/>
</dbReference>
<gene>
    <name evidence="2" type="ORF">F8R14_05120</name>
</gene>
<dbReference type="PANTHER" id="PTHR30399:SF1">
    <property type="entry name" value="UTP PYROPHOSPHATASE"/>
    <property type="match status" value="1"/>
</dbReference>
<dbReference type="PANTHER" id="PTHR30399">
    <property type="entry name" value="UNCHARACTERIZED PROTEIN YGJP"/>
    <property type="match status" value="1"/>
</dbReference>
<evidence type="ECO:0000259" key="1">
    <source>
        <dbReference type="Pfam" id="PF01863"/>
    </source>
</evidence>
<dbReference type="Gene3D" id="3.30.2010.10">
    <property type="entry name" value="Metalloproteases ('zincins'), catalytic domain"/>
    <property type="match status" value="1"/>
</dbReference>
<evidence type="ECO:0000313" key="2">
    <source>
        <dbReference type="EMBL" id="KAB1478548.1"/>
    </source>
</evidence>
<organism evidence="2 3">
    <name type="scientific">Veillonella seminalis</name>
    <dbReference type="NCBI Taxonomy" id="1502943"/>
    <lineage>
        <taxon>Bacteria</taxon>
        <taxon>Bacillati</taxon>
        <taxon>Bacillota</taxon>
        <taxon>Negativicutes</taxon>
        <taxon>Veillonellales</taxon>
        <taxon>Veillonellaceae</taxon>
        <taxon>Veillonella</taxon>
    </lineage>
</organism>
<name>A0A833CAX1_9FIRM</name>
<dbReference type="GeneID" id="83054412"/>
<dbReference type="Pfam" id="PF01863">
    <property type="entry name" value="YgjP-like"/>
    <property type="match status" value="1"/>
</dbReference>
<dbReference type="InterPro" id="IPR053136">
    <property type="entry name" value="UTP_pyrophosphatase-like"/>
</dbReference>